<gene>
    <name evidence="1" type="ORF">NCTC13159_02229</name>
</gene>
<dbReference type="InterPro" id="IPR036520">
    <property type="entry name" value="UPF0759_sf"/>
</dbReference>
<protein>
    <submittedName>
        <fullName evidence="1">Protein of uncharacterized function DUF72</fullName>
    </submittedName>
</protein>
<organism evidence="1 2">
    <name type="scientific">Pandoraea pulmonicola</name>
    <dbReference type="NCBI Taxonomy" id="93221"/>
    <lineage>
        <taxon>Bacteria</taxon>
        <taxon>Pseudomonadati</taxon>
        <taxon>Pseudomonadota</taxon>
        <taxon>Betaproteobacteria</taxon>
        <taxon>Burkholderiales</taxon>
        <taxon>Burkholderiaceae</taxon>
        <taxon>Pandoraea</taxon>
    </lineage>
</organism>
<proteinExistence type="predicted"/>
<accession>A0AAJ5D0I3</accession>
<dbReference type="Pfam" id="PF01904">
    <property type="entry name" value="DUF72"/>
    <property type="match status" value="1"/>
</dbReference>
<dbReference type="SUPFAM" id="SSF117396">
    <property type="entry name" value="TM1631-like"/>
    <property type="match status" value="1"/>
</dbReference>
<dbReference type="InterPro" id="IPR002763">
    <property type="entry name" value="DUF72"/>
</dbReference>
<dbReference type="Proteomes" id="UP000254589">
    <property type="component" value="Unassembled WGS sequence"/>
</dbReference>
<dbReference type="Gene3D" id="3.20.20.410">
    <property type="entry name" value="Protein of unknown function UPF0759"/>
    <property type="match status" value="1"/>
</dbReference>
<reference evidence="1 2" key="1">
    <citation type="submission" date="2018-06" db="EMBL/GenBank/DDBJ databases">
        <authorList>
            <consortium name="Pathogen Informatics"/>
            <person name="Doyle S."/>
        </authorList>
    </citation>
    <scope>NUCLEOTIDE SEQUENCE [LARGE SCALE GENOMIC DNA]</scope>
    <source>
        <strain evidence="1 2">NCTC13159</strain>
    </source>
</reference>
<comment type="caution">
    <text evidence="1">The sequence shown here is derived from an EMBL/GenBank/DDBJ whole genome shotgun (WGS) entry which is preliminary data.</text>
</comment>
<dbReference type="EMBL" id="UGSJ01000001">
    <property type="protein sequence ID" value="SUA90743.1"/>
    <property type="molecule type" value="Genomic_DNA"/>
</dbReference>
<evidence type="ECO:0000313" key="2">
    <source>
        <dbReference type="Proteomes" id="UP000254589"/>
    </source>
</evidence>
<evidence type="ECO:0000313" key="1">
    <source>
        <dbReference type="EMBL" id="SUA90743.1"/>
    </source>
</evidence>
<sequence>MRNGYERVRTAECEPRPTRHADADPHFEYCIFIHYNDGFDAHRVSSGFHRFFYRFFHHFFRRFPLAAAPARRAVHLDIMTIRTGTSSWTDPTLIACGRFYPAGVDTPEARLRHYASRFDLVEVDSSYYRLPDAAIAWRWTQRTPPSFRFHIKAFRAFTGHMTPLAALPSDIAGALGVPTARSARGNVEIAPADIPAELTDELWRRYFEAIEPLRQSGQLTAIHFQFSPRVRNDHAGRALVFETARRLEGERHAIEFRHRSWFDTPSREAATLAMLRETGAAHTIVDSPTGFDNTVPAVWAATRDDLCVVRLHGRNAAAWHRRDITASSGRFVYEYSASELIDISARVQRIAALADDTHVLFNTNHEDQGMKNAAAFQRAIAGLARTMG</sequence>
<dbReference type="PANTHER" id="PTHR30348:SF13">
    <property type="entry name" value="UPF0759 PROTEIN YUNF"/>
    <property type="match status" value="1"/>
</dbReference>
<dbReference type="AlphaFoldDB" id="A0AAJ5D0I3"/>
<dbReference type="PANTHER" id="PTHR30348">
    <property type="entry name" value="UNCHARACTERIZED PROTEIN YECE"/>
    <property type="match status" value="1"/>
</dbReference>
<name>A0AAJ5D0I3_PANPU</name>